<evidence type="ECO:0000313" key="8">
    <source>
        <dbReference type="Proteomes" id="UP000320333"/>
    </source>
</evidence>
<protein>
    <submittedName>
        <fullName evidence="7">Uncharacterized protein</fullName>
    </submittedName>
</protein>
<dbReference type="Gene3D" id="1.10.3730.20">
    <property type="match status" value="1"/>
</dbReference>
<dbReference type="GO" id="GO:0016020">
    <property type="term" value="C:membrane"/>
    <property type="evidence" value="ECO:0007669"/>
    <property type="project" value="UniProtKB-SubCell"/>
</dbReference>
<comment type="subcellular location">
    <subcellularLocation>
        <location evidence="1">Membrane</location>
        <topology evidence="1">Multi-pass membrane protein</topology>
    </subcellularLocation>
</comment>
<evidence type="ECO:0000256" key="6">
    <source>
        <dbReference type="SAM" id="Phobius"/>
    </source>
</evidence>
<dbReference type="PANTHER" id="PTHR28668:SF1">
    <property type="entry name" value="TRANSMEMBRANE PROTEIN 234"/>
    <property type="match status" value="1"/>
</dbReference>
<keyword evidence="5 6" id="KW-0472">Membrane</keyword>
<keyword evidence="8" id="KW-1185">Reference proteome</keyword>
<dbReference type="AlphaFoldDB" id="A0A507FU44"/>
<comment type="similarity">
    <text evidence="2">Belongs to the TMEM234 family.</text>
</comment>
<feature type="transmembrane region" description="Helical" evidence="6">
    <location>
        <begin position="46"/>
        <end position="69"/>
    </location>
</feature>
<evidence type="ECO:0000256" key="1">
    <source>
        <dbReference type="ARBA" id="ARBA00004141"/>
    </source>
</evidence>
<accession>A0A507FU44</accession>
<reference evidence="7 8" key="1">
    <citation type="journal article" date="2019" name="Sci. Rep.">
        <title>Comparative genomics of chytrid fungi reveal insights into the obligate biotrophic and pathogenic lifestyle of Synchytrium endobioticum.</title>
        <authorList>
            <person name="van de Vossenberg B.T.L.H."/>
            <person name="Warris S."/>
            <person name="Nguyen H.D.T."/>
            <person name="van Gent-Pelzer M.P.E."/>
            <person name="Joly D.L."/>
            <person name="van de Geest H.C."/>
            <person name="Bonants P.J.M."/>
            <person name="Smith D.S."/>
            <person name="Levesque C.A."/>
            <person name="van der Lee T.A.J."/>
        </authorList>
    </citation>
    <scope>NUCLEOTIDE SEQUENCE [LARGE SCALE GENOMIC DNA]</scope>
    <source>
        <strain evidence="7 8">CBS 675.73</strain>
    </source>
</reference>
<dbReference type="InterPro" id="IPR018908">
    <property type="entry name" value="TMEM234"/>
</dbReference>
<dbReference type="Pfam" id="PF10639">
    <property type="entry name" value="TMEM234"/>
    <property type="match status" value="1"/>
</dbReference>
<dbReference type="InterPro" id="IPR037185">
    <property type="entry name" value="EmrE-like"/>
</dbReference>
<dbReference type="SUPFAM" id="SSF103481">
    <property type="entry name" value="Multidrug resistance efflux transporter EmrE"/>
    <property type="match status" value="1"/>
</dbReference>
<dbReference type="Proteomes" id="UP000320333">
    <property type="component" value="Unassembled WGS sequence"/>
</dbReference>
<evidence type="ECO:0000313" key="7">
    <source>
        <dbReference type="EMBL" id="TPX78257.1"/>
    </source>
</evidence>
<keyword evidence="4 6" id="KW-1133">Transmembrane helix</keyword>
<feature type="transmembrane region" description="Helical" evidence="6">
    <location>
        <begin position="21"/>
        <end position="40"/>
    </location>
</feature>
<evidence type="ECO:0000256" key="4">
    <source>
        <dbReference type="ARBA" id="ARBA00022989"/>
    </source>
</evidence>
<evidence type="ECO:0000256" key="2">
    <source>
        <dbReference type="ARBA" id="ARBA00005977"/>
    </source>
</evidence>
<proteinExistence type="inferred from homology"/>
<evidence type="ECO:0000256" key="3">
    <source>
        <dbReference type="ARBA" id="ARBA00022692"/>
    </source>
</evidence>
<dbReference type="OrthoDB" id="43458at2759"/>
<name>A0A507FU44_9FUNG</name>
<dbReference type="EMBL" id="QEAP01000006">
    <property type="protein sequence ID" value="TPX78257.1"/>
    <property type="molecule type" value="Genomic_DNA"/>
</dbReference>
<organism evidence="7 8">
    <name type="scientific">Chytriomyces confervae</name>
    <dbReference type="NCBI Taxonomy" id="246404"/>
    <lineage>
        <taxon>Eukaryota</taxon>
        <taxon>Fungi</taxon>
        <taxon>Fungi incertae sedis</taxon>
        <taxon>Chytridiomycota</taxon>
        <taxon>Chytridiomycota incertae sedis</taxon>
        <taxon>Chytridiomycetes</taxon>
        <taxon>Chytridiales</taxon>
        <taxon>Chytriomycetaceae</taxon>
        <taxon>Chytriomyces</taxon>
    </lineage>
</organism>
<keyword evidence="3 6" id="KW-0812">Transmembrane</keyword>
<dbReference type="PANTHER" id="PTHR28668">
    <property type="entry name" value="TRANSMEMBRANE PROTEIN 234"/>
    <property type="match status" value="1"/>
</dbReference>
<sequence length="93" mass="9817">MPPTVGTSEYSMNASSLSVQAQYVLPLAINLSGSAVYYYTLGNSSLSMIVPITNSLTFAFTILAGILLGEEMGSKDTLYGVALVFVGVLLMLE</sequence>
<feature type="transmembrane region" description="Helical" evidence="6">
    <location>
        <begin position="76"/>
        <end position="92"/>
    </location>
</feature>
<comment type="caution">
    <text evidence="7">The sequence shown here is derived from an EMBL/GenBank/DDBJ whole genome shotgun (WGS) entry which is preliminary data.</text>
</comment>
<evidence type="ECO:0000256" key="5">
    <source>
        <dbReference type="ARBA" id="ARBA00023136"/>
    </source>
</evidence>
<gene>
    <name evidence="7" type="ORF">CcCBS67573_g00489</name>
</gene>